<dbReference type="OrthoDB" id="10006023at2759"/>
<dbReference type="GO" id="GO:0016560">
    <property type="term" value="P:protein import into peroxisome matrix, docking"/>
    <property type="evidence" value="ECO:0007669"/>
    <property type="project" value="TreeGrafter"/>
</dbReference>
<feature type="region of interest" description="Disordered" evidence="7">
    <location>
        <begin position="239"/>
        <end position="263"/>
    </location>
</feature>
<feature type="region of interest" description="Disordered" evidence="7">
    <location>
        <begin position="1"/>
        <end position="47"/>
    </location>
</feature>
<evidence type="ECO:0000256" key="3">
    <source>
        <dbReference type="ARBA" id="ARBA00022490"/>
    </source>
</evidence>
<evidence type="ECO:0000256" key="1">
    <source>
        <dbReference type="ARBA" id="ARBA00004496"/>
    </source>
</evidence>
<dbReference type="PANTHER" id="PTHR10130:SF9">
    <property type="entry name" value="PEROXISOMAL TARGETING SIGNAL RECEPTOR"/>
    <property type="match status" value="1"/>
</dbReference>
<comment type="similarity">
    <text evidence="2">Belongs to the peroxisomal targeting signal receptor family.</text>
</comment>
<protein>
    <submittedName>
        <fullName evidence="8">SPOSA6832_01679-mRNA-1:cds</fullName>
    </submittedName>
</protein>
<organism evidence="8 9">
    <name type="scientific">Sporidiobolus salmonicolor</name>
    <name type="common">Yeast-like fungus</name>
    <name type="synonym">Sporobolomyces salmonicolor</name>
    <dbReference type="NCBI Taxonomy" id="5005"/>
    <lineage>
        <taxon>Eukaryota</taxon>
        <taxon>Fungi</taxon>
        <taxon>Dikarya</taxon>
        <taxon>Basidiomycota</taxon>
        <taxon>Pucciniomycotina</taxon>
        <taxon>Microbotryomycetes</taxon>
        <taxon>Sporidiobolales</taxon>
        <taxon>Sporidiobolaceae</taxon>
        <taxon>Sporobolomyces</taxon>
    </lineage>
</organism>
<keyword evidence="9" id="KW-1185">Reference proteome</keyword>
<evidence type="ECO:0000256" key="7">
    <source>
        <dbReference type="SAM" id="MobiDB-lite"/>
    </source>
</evidence>
<gene>
    <name evidence="8" type="primary">SPOSA6832_01679</name>
</gene>
<dbReference type="SMART" id="SM00028">
    <property type="entry name" value="TPR"/>
    <property type="match status" value="3"/>
</dbReference>
<feature type="compositionally biased region" description="Pro residues" evidence="7">
    <location>
        <begin position="154"/>
        <end position="166"/>
    </location>
</feature>
<evidence type="ECO:0000256" key="4">
    <source>
        <dbReference type="ARBA" id="ARBA00022737"/>
    </source>
</evidence>
<dbReference type="Pfam" id="PF13432">
    <property type="entry name" value="TPR_16"/>
    <property type="match status" value="1"/>
</dbReference>
<evidence type="ECO:0000256" key="6">
    <source>
        <dbReference type="PROSITE-ProRule" id="PRU00339"/>
    </source>
</evidence>
<dbReference type="GO" id="GO:0005829">
    <property type="term" value="C:cytosol"/>
    <property type="evidence" value="ECO:0007669"/>
    <property type="project" value="TreeGrafter"/>
</dbReference>
<dbReference type="GO" id="GO:0005052">
    <property type="term" value="F:peroxisome matrix targeting signal-1 binding"/>
    <property type="evidence" value="ECO:0007669"/>
    <property type="project" value="TreeGrafter"/>
</dbReference>
<dbReference type="Gene3D" id="1.25.40.10">
    <property type="entry name" value="Tetratricopeptide repeat domain"/>
    <property type="match status" value="1"/>
</dbReference>
<dbReference type="InterPro" id="IPR024111">
    <property type="entry name" value="PEX5/PEX5L"/>
</dbReference>
<keyword evidence="4" id="KW-0677">Repeat</keyword>
<sequence>MAFQAMMGGAECSTSNNPLSSLLKQQHTDHSLHQGHPFTAPGPAFQGASIRAYTGTPTGQLSGDEAERFFQAQAQQPGALSMDAMRRELENVSRGGPGALQGDKEWASQYHPAGSSMLPAEMARMEEQFRMQQQQGRPSDFSAEFQQHRQFSPAPAPPSLSAPPPASSASAMYSRPGFAPSYGAYGGGIMGMRSGFGGVGGSGMLYQQPQQPAQQDVKGKGRFVELDDADWEAHFAKVGEAADAEPATKEANEQRSAAQKAEEATANLLAEGEIPLDATEADAQLMRDLEATWSQLKGQLNSSSASDAELAQWEAQYGSQFNDLHGSPLLGDDDDFLEGPEIRRPTQWTRENVDSFLQDQSPFPYSEENEYLQRADPYADGMRLLAEGAPLSEAALAFEAACRLDETRAEAWKAAGETWAADEREVKGIRALEKAVACGGPDGVAAWMASRHFALRHSLAVAYVNEGQELRALATLEKWLSLSYPSIALPPPPTTAMRTPWDASNRVIDLFLAAAQAGPQSRAERQTNEHGVVDPDVQVGLGVLFYSNSDYDRAKDCFEAALSVRPNDFLLWNRLGATLANGGLPEEAISAYRKALELRATFTRATYNLGVSCLNIGCYHEAAEHLLAAIQGQTTRDTAGRTGQGRDEDLGRMGAVPEDGSANLWHTLRRAFLCMDRHDLADKAFPGASVDHFRAEGFEF</sequence>
<name>A0A0D6EJ94_SPOSA</name>
<dbReference type="InterPro" id="IPR019734">
    <property type="entry name" value="TPR_rpt"/>
</dbReference>
<dbReference type="PROSITE" id="PS50005">
    <property type="entry name" value="TPR"/>
    <property type="match status" value="1"/>
</dbReference>
<keyword evidence="5 6" id="KW-0802">TPR repeat</keyword>
<feature type="region of interest" description="Disordered" evidence="7">
    <location>
        <begin position="128"/>
        <end position="171"/>
    </location>
</feature>
<dbReference type="AlphaFoldDB" id="A0A0D6EJ94"/>
<dbReference type="SUPFAM" id="SSF48452">
    <property type="entry name" value="TPR-like"/>
    <property type="match status" value="1"/>
</dbReference>
<evidence type="ECO:0000256" key="2">
    <source>
        <dbReference type="ARBA" id="ARBA00005348"/>
    </source>
</evidence>
<dbReference type="InterPro" id="IPR011990">
    <property type="entry name" value="TPR-like_helical_dom_sf"/>
</dbReference>
<evidence type="ECO:0000313" key="9">
    <source>
        <dbReference type="Proteomes" id="UP000243876"/>
    </source>
</evidence>
<evidence type="ECO:0000313" key="8">
    <source>
        <dbReference type="EMBL" id="CEQ40092.1"/>
    </source>
</evidence>
<dbReference type="PANTHER" id="PTHR10130">
    <property type="entry name" value="PEROXISOMAL TARGETING SIGNAL 1 RECEPTOR PEX5"/>
    <property type="match status" value="1"/>
</dbReference>
<comment type="subcellular location">
    <subcellularLocation>
        <location evidence="1">Cytoplasm</location>
    </subcellularLocation>
</comment>
<proteinExistence type="inferred from homology"/>
<feature type="repeat" description="TPR" evidence="6">
    <location>
        <begin position="535"/>
        <end position="568"/>
    </location>
</feature>
<evidence type="ECO:0000256" key="5">
    <source>
        <dbReference type="ARBA" id="ARBA00022803"/>
    </source>
</evidence>
<feature type="compositionally biased region" description="Polar residues" evidence="7">
    <location>
        <begin position="12"/>
        <end position="25"/>
    </location>
</feature>
<keyword evidence="3" id="KW-0963">Cytoplasm</keyword>
<feature type="non-terminal residue" evidence="8">
    <location>
        <position position="1"/>
    </location>
</feature>
<dbReference type="GO" id="GO:0005778">
    <property type="term" value="C:peroxisomal membrane"/>
    <property type="evidence" value="ECO:0007669"/>
    <property type="project" value="TreeGrafter"/>
</dbReference>
<dbReference type="EMBL" id="CENE01000005">
    <property type="protein sequence ID" value="CEQ40092.1"/>
    <property type="molecule type" value="Genomic_DNA"/>
</dbReference>
<reference evidence="9" key="1">
    <citation type="submission" date="2015-02" db="EMBL/GenBank/DDBJ databases">
        <authorList>
            <person name="Gon?alves P."/>
        </authorList>
    </citation>
    <scope>NUCLEOTIDE SEQUENCE [LARGE SCALE GENOMIC DNA]</scope>
</reference>
<dbReference type="Proteomes" id="UP000243876">
    <property type="component" value="Unassembled WGS sequence"/>
</dbReference>
<accession>A0A0D6EJ94</accession>